<dbReference type="RefSeq" id="WP_212658179.1">
    <property type="nucleotide sequence ID" value="NZ_JAGXTP010000001.1"/>
</dbReference>
<evidence type="ECO:0000256" key="1">
    <source>
        <dbReference type="SAM" id="MobiDB-lite"/>
    </source>
</evidence>
<feature type="domain" description="FecR protein" evidence="3">
    <location>
        <begin position="53"/>
        <end position="144"/>
    </location>
</feature>
<accession>A0A942I5Y5</accession>
<dbReference type="Proteomes" id="UP000678281">
    <property type="component" value="Unassembled WGS sequence"/>
</dbReference>
<protein>
    <submittedName>
        <fullName evidence="4">FecR domain-containing protein</fullName>
    </submittedName>
</protein>
<keyword evidence="2" id="KW-0732">Signal</keyword>
<reference evidence="4" key="1">
    <citation type="submission" date="2021-04" db="EMBL/GenBank/DDBJ databases">
        <title>Devosia litorisediminis sp. nov., isolated from a sand dune.</title>
        <authorList>
            <person name="Park S."/>
            <person name="Yoon J.-H."/>
        </authorList>
    </citation>
    <scope>NUCLEOTIDE SEQUENCE</scope>
    <source>
        <strain evidence="4">BSSL-BM10</strain>
    </source>
</reference>
<dbReference type="InterPro" id="IPR006860">
    <property type="entry name" value="FecR"/>
</dbReference>
<dbReference type="Pfam" id="PF04773">
    <property type="entry name" value="FecR"/>
    <property type="match status" value="1"/>
</dbReference>
<feature type="region of interest" description="Disordered" evidence="1">
    <location>
        <begin position="210"/>
        <end position="312"/>
    </location>
</feature>
<evidence type="ECO:0000313" key="4">
    <source>
        <dbReference type="EMBL" id="MBS3848647.1"/>
    </source>
</evidence>
<dbReference type="AlphaFoldDB" id="A0A942I5Y5"/>
<evidence type="ECO:0000256" key="2">
    <source>
        <dbReference type="SAM" id="SignalP"/>
    </source>
</evidence>
<sequence>MRIVLFLLMCFAAAPVFADDWQVNRVRGEVTQQIGGTWRQVSRGEIIPTNRYVRTSENGRVGLIRGRETIELEANTQIRIKDAGADLMTTVLQDFGVVSIEAERRNVQHFSVQTPFLAAVVKGTRFTVRSDNSGATVEVDRGVVQVQDTVNDLVVDVRPGQDATVTKQAPLLVEGRGAVAVFSFSGKPVINGTTTEATAENVEAAVQASKSNNAGGNGNGNAFGLTKDNGNNSANGNSSNAGGNGNGNSGNSNAGGNGNGNSGNSNAGGNGNSNAGGNGNGNGNSADNDDDDSAKTNNAGGNGKGNANGLNK</sequence>
<name>A0A942I5Y5_9HYPH</name>
<dbReference type="Gene3D" id="2.60.120.1440">
    <property type="match status" value="1"/>
</dbReference>
<feature type="compositionally biased region" description="Gly residues" evidence="1">
    <location>
        <begin position="242"/>
        <end position="282"/>
    </location>
</feature>
<dbReference type="EMBL" id="JAGXTP010000001">
    <property type="protein sequence ID" value="MBS3848647.1"/>
    <property type="molecule type" value="Genomic_DNA"/>
</dbReference>
<evidence type="ECO:0000313" key="5">
    <source>
        <dbReference type="Proteomes" id="UP000678281"/>
    </source>
</evidence>
<proteinExistence type="predicted"/>
<evidence type="ECO:0000259" key="3">
    <source>
        <dbReference type="Pfam" id="PF04773"/>
    </source>
</evidence>
<dbReference type="PANTHER" id="PTHR38731">
    <property type="entry name" value="LIPL45-RELATED LIPOPROTEIN-RELATED"/>
    <property type="match status" value="1"/>
</dbReference>
<organism evidence="4 5">
    <name type="scientific">Devosia litorisediminis</name>
    <dbReference type="NCBI Taxonomy" id="2829817"/>
    <lineage>
        <taxon>Bacteria</taxon>
        <taxon>Pseudomonadati</taxon>
        <taxon>Pseudomonadota</taxon>
        <taxon>Alphaproteobacteria</taxon>
        <taxon>Hyphomicrobiales</taxon>
        <taxon>Devosiaceae</taxon>
        <taxon>Devosia</taxon>
    </lineage>
</organism>
<feature type="compositionally biased region" description="Low complexity" evidence="1">
    <location>
        <begin position="222"/>
        <end position="241"/>
    </location>
</feature>
<feature type="chain" id="PRO_5037589648" evidence="2">
    <location>
        <begin position="19"/>
        <end position="312"/>
    </location>
</feature>
<gene>
    <name evidence="4" type="ORF">KD146_08055</name>
</gene>
<dbReference type="PANTHER" id="PTHR38731:SF3">
    <property type="entry name" value="BLL6125 PROTEIN"/>
    <property type="match status" value="1"/>
</dbReference>
<comment type="caution">
    <text evidence="4">The sequence shown here is derived from an EMBL/GenBank/DDBJ whole genome shotgun (WGS) entry which is preliminary data.</text>
</comment>
<feature type="signal peptide" evidence="2">
    <location>
        <begin position="1"/>
        <end position="18"/>
    </location>
</feature>
<keyword evidence="5" id="KW-1185">Reference proteome</keyword>